<keyword evidence="4 6" id="KW-0472">Membrane</keyword>
<dbReference type="GO" id="GO:0022857">
    <property type="term" value="F:transmembrane transporter activity"/>
    <property type="evidence" value="ECO:0007669"/>
    <property type="project" value="InterPro"/>
</dbReference>
<gene>
    <name evidence="8" type="ORF">V5799_022230</name>
</gene>
<sequence length="610" mass="66836">MGSEERTRPSEKRPSPEQHQRSEQRDFQDSMQSVVQSRRSLSRTSLSLQQDHPATLPPLTTASTVRREDASLLMGRHGPFQAATFHFGMLAALVLPFYTLPLQIAQHDVDHWCARPKNVRNISDVQWKRHMIPRTEDGRFSRCRMYAEWNSSDLPTAPCTSWEYAPSAYGNSVVQEFGLVCERAWIMPLSCCAFSAGAICALLVTGPLADRWGRKPVVQFSVVVVQAAGLVILLSAIVNSFLAMRFLLGAAASTLFNTSFVLVVEVIAPERRTLYSMVVMMGRVFGAVIAAAFMWLQFSWHVLQLASMVPCFMMLRFIANLVESPRWLLARAHMEEAEAVILHAATLNGENLFEVRRQWARARRDLERCCSAVAPEAACCETVCVLGRWNSIILYYFWTVTALTSQLASLKIHYLNFYPAGLLALCSVLSVPTGLAAIVSAAHLGRRLSQAGALFFAAAFSLMASSISDDHIGLSAALLLSASISVDASQTIGTLYAAEVYPTVVRCSGLALCTAFSAAASIPMPLAVYWDVLPVSSVPLGVMSLPCAAAAFFALRLPDTKDRTVLPDQLSEALFEASPVGTVPAVVDTSPFMPLQGRHFPENSRPHSIS</sequence>
<feature type="domain" description="Major facilitator superfamily (MFS) profile" evidence="7">
    <location>
        <begin position="89"/>
        <end position="561"/>
    </location>
</feature>
<name>A0AAQ4FLE2_AMBAM</name>
<dbReference type="InterPro" id="IPR005829">
    <property type="entry name" value="Sugar_transporter_CS"/>
</dbReference>
<comment type="subcellular location">
    <subcellularLocation>
        <location evidence="1">Membrane</location>
        <topology evidence="1">Multi-pass membrane protein</topology>
    </subcellularLocation>
</comment>
<dbReference type="InterPro" id="IPR011701">
    <property type="entry name" value="MFS"/>
</dbReference>
<evidence type="ECO:0000256" key="5">
    <source>
        <dbReference type="SAM" id="MobiDB-lite"/>
    </source>
</evidence>
<keyword evidence="3 6" id="KW-1133">Transmembrane helix</keyword>
<keyword evidence="9" id="KW-1185">Reference proteome</keyword>
<evidence type="ECO:0000259" key="7">
    <source>
        <dbReference type="PROSITE" id="PS50850"/>
    </source>
</evidence>
<feature type="compositionally biased region" description="Low complexity" evidence="5">
    <location>
        <begin position="32"/>
        <end position="62"/>
    </location>
</feature>
<feature type="transmembrane region" description="Helical" evidence="6">
    <location>
        <begin position="393"/>
        <end position="414"/>
    </location>
</feature>
<evidence type="ECO:0000256" key="2">
    <source>
        <dbReference type="ARBA" id="ARBA00022692"/>
    </source>
</evidence>
<feature type="transmembrane region" description="Helical" evidence="6">
    <location>
        <begin position="274"/>
        <end position="296"/>
    </location>
</feature>
<evidence type="ECO:0000256" key="6">
    <source>
        <dbReference type="SAM" id="Phobius"/>
    </source>
</evidence>
<dbReference type="Proteomes" id="UP001321473">
    <property type="component" value="Unassembled WGS sequence"/>
</dbReference>
<evidence type="ECO:0000256" key="1">
    <source>
        <dbReference type="ARBA" id="ARBA00004141"/>
    </source>
</evidence>
<comment type="caution">
    <text evidence="8">The sequence shown here is derived from an EMBL/GenBank/DDBJ whole genome shotgun (WGS) entry which is preliminary data.</text>
</comment>
<feature type="transmembrane region" description="Helical" evidence="6">
    <location>
        <begin position="420"/>
        <end position="439"/>
    </location>
</feature>
<dbReference type="InterPro" id="IPR020846">
    <property type="entry name" value="MFS_dom"/>
</dbReference>
<dbReference type="AlphaFoldDB" id="A0AAQ4FLE2"/>
<feature type="transmembrane region" description="Helical" evidence="6">
    <location>
        <begin position="474"/>
        <end position="498"/>
    </location>
</feature>
<feature type="region of interest" description="Disordered" evidence="5">
    <location>
        <begin position="1"/>
        <end position="63"/>
    </location>
</feature>
<feature type="transmembrane region" description="Helical" evidence="6">
    <location>
        <begin position="302"/>
        <end position="322"/>
    </location>
</feature>
<feature type="transmembrane region" description="Helical" evidence="6">
    <location>
        <begin position="536"/>
        <end position="555"/>
    </location>
</feature>
<feature type="transmembrane region" description="Helical" evidence="6">
    <location>
        <begin position="217"/>
        <end position="238"/>
    </location>
</feature>
<feature type="transmembrane region" description="Helical" evidence="6">
    <location>
        <begin position="244"/>
        <end position="267"/>
    </location>
</feature>
<evidence type="ECO:0000256" key="3">
    <source>
        <dbReference type="ARBA" id="ARBA00022989"/>
    </source>
</evidence>
<keyword evidence="2 6" id="KW-0812">Transmembrane</keyword>
<reference evidence="8 9" key="1">
    <citation type="journal article" date="2023" name="Arcadia Sci">
        <title>De novo assembly of a long-read Amblyomma americanum tick genome.</title>
        <authorList>
            <person name="Chou S."/>
            <person name="Poskanzer K.E."/>
            <person name="Rollins M."/>
            <person name="Thuy-Boun P.S."/>
        </authorList>
    </citation>
    <scope>NUCLEOTIDE SEQUENCE [LARGE SCALE GENOMIC DNA]</scope>
    <source>
        <strain evidence="8">F_SG_1</strain>
        <tissue evidence="8">Salivary glands</tissue>
    </source>
</reference>
<dbReference type="EMBL" id="JARKHS020001206">
    <property type="protein sequence ID" value="KAK8787990.1"/>
    <property type="molecule type" value="Genomic_DNA"/>
</dbReference>
<proteinExistence type="predicted"/>
<dbReference type="InterPro" id="IPR036259">
    <property type="entry name" value="MFS_trans_sf"/>
</dbReference>
<evidence type="ECO:0000313" key="9">
    <source>
        <dbReference type="Proteomes" id="UP001321473"/>
    </source>
</evidence>
<dbReference type="PANTHER" id="PTHR24064">
    <property type="entry name" value="SOLUTE CARRIER FAMILY 22 MEMBER"/>
    <property type="match status" value="1"/>
</dbReference>
<feature type="compositionally biased region" description="Basic and acidic residues" evidence="5">
    <location>
        <begin position="1"/>
        <end position="28"/>
    </location>
</feature>
<accession>A0AAQ4FLE2</accession>
<protein>
    <recommendedName>
        <fullName evidence="7">Major facilitator superfamily (MFS) profile domain-containing protein</fullName>
    </recommendedName>
</protein>
<dbReference type="Pfam" id="PF07690">
    <property type="entry name" value="MFS_1"/>
    <property type="match status" value="1"/>
</dbReference>
<dbReference type="SUPFAM" id="SSF103473">
    <property type="entry name" value="MFS general substrate transporter"/>
    <property type="match status" value="1"/>
</dbReference>
<organism evidence="8 9">
    <name type="scientific">Amblyomma americanum</name>
    <name type="common">Lone star tick</name>
    <dbReference type="NCBI Taxonomy" id="6943"/>
    <lineage>
        <taxon>Eukaryota</taxon>
        <taxon>Metazoa</taxon>
        <taxon>Ecdysozoa</taxon>
        <taxon>Arthropoda</taxon>
        <taxon>Chelicerata</taxon>
        <taxon>Arachnida</taxon>
        <taxon>Acari</taxon>
        <taxon>Parasitiformes</taxon>
        <taxon>Ixodida</taxon>
        <taxon>Ixodoidea</taxon>
        <taxon>Ixodidae</taxon>
        <taxon>Amblyomminae</taxon>
        <taxon>Amblyomma</taxon>
    </lineage>
</organism>
<feature type="transmembrane region" description="Helical" evidence="6">
    <location>
        <begin position="451"/>
        <end position="468"/>
    </location>
</feature>
<evidence type="ECO:0000256" key="4">
    <source>
        <dbReference type="ARBA" id="ARBA00023136"/>
    </source>
</evidence>
<dbReference type="GO" id="GO:0016020">
    <property type="term" value="C:membrane"/>
    <property type="evidence" value="ECO:0007669"/>
    <property type="project" value="UniProtKB-SubCell"/>
</dbReference>
<feature type="transmembrane region" description="Helical" evidence="6">
    <location>
        <begin position="510"/>
        <end position="530"/>
    </location>
</feature>
<dbReference type="PROSITE" id="PS50850">
    <property type="entry name" value="MFS"/>
    <property type="match status" value="1"/>
</dbReference>
<dbReference type="PROSITE" id="PS00216">
    <property type="entry name" value="SUGAR_TRANSPORT_1"/>
    <property type="match status" value="1"/>
</dbReference>
<dbReference type="Gene3D" id="1.20.1250.20">
    <property type="entry name" value="MFS general substrate transporter like domains"/>
    <property type="match status" value="1"/>
</dbReference>
<feature type="transmembrane region" description="Helical" evidence="6">
    <location>
        <begin position="185"/>
        <end position="205"/>
    </location>
</feature>
<evidence type="ECO:0000313" key="8">
    <source>
        <dbReference type="EMBL" id="KAK8787990.1"/>
    </source>
</evidence>